<keyword evidence="1" id="KW-1133">Transmembrane helix</keyword>
<dbReference type="EMBL" id="JAOAOG010000193">
    <property type="protein sequence ID" value="KAJ6241464.1"/>
    <property type="molecule type" value="Genomic_DNA"/>
</dbReference>
<reference evidence="2" key="1">
    <citation type="submission" date="2022-08" db="EMBL/GenBank/DDBJ databases">
        <title>Novel sulfate-reducing endosymbionts in the free-living metamonad Anaeramoeba.</title>
        <authorList>
            <person name="Jerlstrom-Hultqvist J."/>
            <person name="Cepicka I."/>
            <person name="Gallot-Lavallee L."/>
            <person name="Salas-Leiva D."/>
            <person name="Curtis B.A."/>
            <person name="Zahonova K."/>
            <person name="Pipaliya S."/>
            <person name="Dacks J."/>
            <person name="Roger A.J."/>
        </authorList>
    </citation>
    <scope>NUCLEOTIDE SEQUENCE</scope>
    <source>
        <strain evidence="2">Schooner1</strain>
    </source>
</reference>
<evidence type="ECO:0000313" key="2">
    <source>
        <dbReference type="EMBL" id="KAJ6241464.1"/>
    </source>
</evidence>
<keyword evidence="1" id="KW-0812">Transmembrane</keyword>
<feature type="transmembrane region" description="Helical" evidence="1">
    <location>
        <begin position="341"/>
        <end position="362"/>
    </location>
</feature>
<accession>A0ABQ8YA51</accession>
<dbReference type="Proteomes" id="UP001150062">
    <property type="component" value="Unassembled WGS sequence"/>
</dbReference>
<dbReference type="InterPro" id="IPR052326">
    <property type="entry name" value="Diff-Dev_Assoc_Protein"/>
</dbReference>
<protein>
    <submittedName>
        <fullName evidence="2">Dd-gdca protein</fullName>
    </submittedName>
</protein>
<keyword evidence="1" id="KW-0472">Membrane</keyword>
<dbReference type="PANTHER" id="PTHR33459">
    <property type="entry name" value="DD-GDCA PROTEIN"/>
    <property type="match status" value="1"/>
</dbReference>
<keyword evidence="3" id="KW-1185">Reference proteome</keyword>
<name>A0ABQ8YA51_9EUKA</name>
<dbReference type="PANTHER" id="PTHR33459:SF7">
    <property type="entry name" value="DD-GDCA PROTEIN"/>
    <property type="match status" value="1"/>
</dbReference>
<organism evidence="2 3">
    <name type="scientific">Anaeramoeba flamelloides</name>
    <dbReference type="NCBI Taxonomy" id="1746091"/>
    <lineage>
        <taxon>Eukaryota</taxon>
        <taxon>Metamonada</taxon>
        <taxon>Anaeramoebidae</taxon>
        <taxon>Anaeramoeba</taxon>
    </lineage>
</organism>
<evidence type="ECO:0000256" key="1">
    <source>
        <dbReference type="SAM" id="Phobius"/>
    </source>
</evidence>
<proteinExistence type="predicted"/>
<sequence length="396" mass="44244">MRDFLKAGITVEYFLERKNFKDFCYCSDKCSTTETFQGLNEECDISNNIFCYENLFCDEDNFCKSDDTGEKCFDGDDCYGGVCGKEKRCTGKRDNGDKCDTDNECLSDKCSGGVCIGLPLGTICYPWKNDRQCEAGLFCSSKFSKCVYQIDKKEECFSLLRPNMRDADIACRPGLICNPDSDNEKGQCVELYSIVEGKECGITEVCEYGLACQNNICTSKFTKCDDGKLQCPLNSHCICNEDHESGNCQEFANPSCSTEIKALRACLQKNHCQLGVVYVPDTCKFIHCSLEQKDFECCQKEGFNNTFYLHTSITCNPPTPTPTPTPSNTKKSSNLLKGVKIGIGVGVSATLLVLIVFLSYIIHKKQKKSKKEVAHIFNFDEDKDEEPSGLLDNSQI</sequence>
<comment type="caution">
    <text evidence="2">The sequence shown here is derived from an EMBL/GenBank/DDBJ whole genome shotgun (WGS) entry which is preliminary data.</text>
</comment>
<gene>
    <name evidence="2" type="ORF">M0813_23251</name>
</gene>
<evidence type="ECO:0000313" key="3">
    <source>
        <dbReference type="Proteomes" id="UP001150062"/>
    </source>
</evidence>